<dbReference type="RefSeq" id="WP_035756477.1">
    <property type="nucleotide sequence ID" value="NZ_JRNH01000022.1"/>
</dbReference>
<reference evidence="1 2" key="1">
    <citation type="submission" date="2014-07" db="EMBL/GenBank/DDBJ databases">
        <authorList>
            <person name="McCorrison J."/>
            <person name="Sanka R."/>
            <person name="Torralba M."/>
            <person name="Gillis M."/>
            <person name="Haft D.H."/>
            <person name="Methe B."/>
            <person name="Sutton G."/>
            <person name="Nelson K.E."/>
        </authorList>
    </citation>
    <scope>NUCLEOTIDE SEQUENCE [LARGE SCALE GENOMIC DNA]</scope>
    <source>
        <strain evidence="1 2">DNF00011</strain>
    </source>
</reference>
<dbReference type="SUPFAM" id="SSF102198">
    <property type="entry name" value="Putative cyclase"/>
    <property type="match status" value="1"/>
</dbReference>
<dbReference type="PANTHER" id="PTHR34861">
    <property type="match status" value="1"/>
</dbReference>
<dbReference type="PANTHER" id="PTHR34861:SF11">
    <property type="entry name" value="CYCLASE"/>
    <property type="match status" value="1"/>
</dbReference>
<accession>A0A096AGG4</accession>
<dbReference type="InterPro" id="IPR037175">
    <property type="entry name" value="KFase_sf"/>
</dbReference>
<dbReference type="EMBL" id="JRNH01000022">
    <property type="protein sequence ID" value="KGF20039.1"/>
    <property type="molecule type" value="Genomic_DNA"/>
</dbReference>
<dbReference type="GO" id="GO:0004061">
    <property type="term" value="F:arylformamidase activity"/>
    <property type="evidence" value="ECO:0007669"/>
    <property type="project" value="InterPro"/>
</dbReference>
<evidence type="ECO:0000313" key="2">
    <source>
        <dbReference type="Proteomes" id="UP000053528"/>
    </source>
</evidence>
<comment type="caution">
    <text evidence="1">The sequence shown here is derived from an EMBL/GenBank/DDBJ whole genome shotgun (WGS) entry which is preliminary data.</text>
</comment>
<protein>
    <submittedName>
        <fullName evidence="1">Cyclase</fullName>
    </submittedName>
</protein>
<dbReference type="AlphaFoldDB" id="A0A096AGG4"/>
<dbReference type="Pfam" id="PF04199">
    <property type="entry name" value="Cyclase"/>
    <property type="match status" value="1"/>
</dbReference>
<evidence type="ECO:0000313" key="1">
    <source>
        <dbReference type="EMBL" id="KGF20039.1"/>
    </source>
</evidence>
<proteinExistence type="predicted"/>
<dbReference type="GO" id="GO:0019441">
    <property type="term" value="P:L-tryptophan catabolic process to kynurenine"/>
    <property type="evidence" value="ECO:0007669"/>
    <property type="project" value="InterPro"/>
</dbReference>
<organism evidence="1 2">
    <name type="scientific">Pseudoglutamicibacter albus DNF00011</name>
    <dbReference type="NCBI Taxonomy" id="1401063"/>
    <lineage>
        <taxon>Bacteria</taxon>
        <taxon>Bacillati</taxon>
        <taxon>Actinomycetota</taxon>
        <taxon>Actinomycetes</taxon>
        <taxon>Micrococcales</taxon>
        <taxon>Micrococcaceae</taxon>
        <taxon>Pseudoglutamicibacter</taxon>
    </lineage>
</organism>
<dbReference type="Proteomes" id="UP000053528">
    <property type="component" value="Unassembled WGS sequence"/>
</dbReference>
<sequence>MATHRNTENNRWVAKPEGSTWGDFGPDDVLGRLNLLTPEKVREGFTEVRDYRTFSLSLPLTLPGGTVLNPNRLPPVHRPNLRNGLVNANCQVSQVHEGATDVLNDDLVILHNQYSTQWDSLAHAGSMFDADGDGVPEPVYYNGYRADTDVHAPEHPEDCSVTDPITSTADFGPLGIHSMAQRPVQGRAILIDVEKHAGRGRKPIGFDDLQRIIKEDQLDIRPGDILVVHTGFATELMAMGGEPDAQKLESLGAGLDGRDQRLLQWITDAGIAAIAADNTAVELYPALPVEGPAAILPLHEHCLFKLGVPLGELWYTQELAQALREAGRSAFLLTAPPLHLPGAAGSPLNPIATI</sequence>
<name>A0A096AGG4_9MICC</name>
<dbReference type="InterPro" id="IPR007325">
    <property type="entry name" value="KFase/CYL"/>
</dbReference>
<dbReference type="Gene3D" id="3.50.30.50">
    <property type="entry name" value="Putative cyclase"/>
    <property type="match status" value="1"/>
</dbReference>
<gene>
    <name evidence="1" type="ORF">HMPREF2128_07055</name>
</gene>